<sequence length="410" mass="48469">MSITKTLNNTYRVRSKYPKDIQIKLGLKNPYFDKIFKTRKEAKNAELEFKNKIKQLKQGKSSNVFELGGEISFLDFYYSIWLDAYKNGATSSYSKLPSLATISQTEMLFRTQILPLFGSYSLNYLNQNKAFVMREMTQLAQRYVNVKILISYINQLFDLAEELEYIEYNRLTKMLKKIKPIKKLRNKDKQVEEDKYLSEKELIDWFQAIEKEFQEGRLSQQDYTLFWVTYFLSDRKSESYALKWKAIDFDSNVIHLEKALDKFGNIKSTKADKETDIIIPQSLRKLLLDWKEQQNINLKRIGLNLTPEQYLFTYTDRQGNINKPVYHMYLNHRMRLIEKRYPYLVHATPHKLRHTSATLAKIYGMSLEEISNGLTHSGTKITETYVNNRKVVRMTPADFAYRNLKNLGVN</sequence>
<comment type="similarity">
    <text evidence="1">Belongs to the 'phage' integrase family.</text>
</comment>
<dbReference type="PROSITE" id="PS51898">
    <property type="entry name" value="TYR_RECOMBINASE"/>
    <property type="match status" value="1"/>
</dbReference>
<dbReference type="InterPro" id="IPR050808">
    <property type="entry name" value="Phage_Integrase"/>
</dbReference>
<evidence type="ECO:0000256" key="2">
    <source>
        <dbReference type="ARBA" id="ARBA00022908"/>
    </source>
</evidence>
<reference evidence="5 6" key="1">
    <citation type="submission" date="2014-02" db="EMBL/GenBank/DDBJ databases">
        <authorList>
            <person name="Manrique M."/>
        </authorList>
    </citation>
    <scope>NUCLEOTIDE SEQUENCE [LARGE SCALE GENOMIC DNA]</scope>
    <source>
        <strain evidence="5 6">LMG17956</strain>
    </source>
</reference>
<evidence type="ECO:0000256" key="3">
    <source>
        <dbReference type="ARBA" id="ARBA00023172"/>
    </source>
</evidence>
<evidence type="ECO:0000313" key="6">
    <source>
        <dbReference type="Proteomes" id="UP000027584"/>
    </source>
</evidence>
<gene>
    <name evidence="5" type="ORF">BN963_SGAL_02243</name>
</gene>
<dbReference type="GO" id="GO:0003677">
    <property type="term" value="F:DNA binding"/>
    <property type="evidence" value="ECO:0007669"/>
    <property type="project" value="InterPro"/>
</dbReference>
<dbReference type="GO" id="GO:0015074">
    <property type="term" value="P:DNA integration"/>
    <property type="evidence" value="ECO:0007669"/>
    <property type="project" value="UniProtKB-KW"/>
</dbReference>
<evidence type="ECO:0000256" key="1">
    <source>
        <dbReference type="ARBA" id="ARBA00008857"/>
    </source>
</evidence>
<dbReference type="InterPro" id="IPR011010">
    <property type="entry name" value="DNA_brk_join_enz"/>
</dbReference>
<dbReference type="PANTHER" id="PTHR30629:SF2">
    <property type="entry name" value="PROPHAGE INTEGRASE INTS-RELATED"/>
    <property type="match status" value="1"/>
</dbReference>
<accession>A0A060RIU9</accession>
<dbReference type="AlphaFoldDB" id="A0A060RIU9"/>
<dbReference type="PANTHER" id="PTHR30629">
    <property type="entry name" value="PROPHAGE INTEGRASE"/>
    <property type="match status" value="1"/>
</dbReference>
<dbReference type="EMBL" id="CCBC010000214">
    <property type="protein sequence ID" value="CDO19036.1"/>
    <property type="molecule type" value="Genomic_DNA"/>
</dbReference>
<dbReference type="GO" id="GO:0006310">
    <property type="term" value="P:DNA recombination"/>
    <property type="evidence" value="ECO:0007669"/>
    <property type="project" value="UniProtKB-KW"/>
</dbReference>
<feature type="domain" description="Tyr recombinase" evidence="4">
    <location>
        <begin position="192"/>
        <end position="398"/>
    </location>
</feature>
<name>A0A060RIU9_9STRE</name>
<dbReference type="InterPro" id="IPR002104">
    <property type="entry name" value="Integrase_catalytic"/>
</dbReference>
<dbReference type="Pfam" id="PF00589">
    <property type="entry name" value="Phage_integrase"/>
    <property type="match status" value="1"/>
</dbReference>
<proteinExistence type="inferred from homology"/>
<comment type="caution">
    <text evidence="5">The sequence shown here is derived from an EMBL/GenBank/DDBJ whole genome shotgun (WGS) entry which is preliminary data.</text>
</comment>
<evidence type="ECO:0000313" key="5">
    <source>
        <dbReference type="EMBL" id="CDO19036.1"/>
    </source>
</evidence>
<keyword evidence="2" id="KW-0229">DNA integration</keyword>
<reference evidence="5 6" key="2">
    <citation type="submission" date="2014-05" db="EMBL/GenBank/DDBJ databases">
        <title>Genome sequence of Streptococcus gallolyticus.</title>
        <authorList>
            <person name="Del Campo R."/>
        </authorList>
    </citation>
    <scope>NUCLEOTIDE SEQUENCE [LARGE SCALE GENOMIC DNA]</scope>
    <source>
        <strain evidence="5 6">LMG17956</strain>
    </source>
</reference>
<dbReference type="InterPro" id="IPR013762">
    <property type="entry name" value="Integrase-like_cat_sf"/>
</dbReference>
<dbReference type="SUPFAM" id="SSF56349">
    <property type="entry name" value="DNA breaking-rejoining enzymes"/>
    <property type="match status" value="1"/>
</dbReference>
<dbReference type="Proteomes" id="UP000027584">
    <property type="component" value="Unassembled WGS sequence"/>
</dbReference>
<organism evidence="5 6">
    <name type="scientific">Streptococcus gallolyticus</name>
    <dbReference type="NCBI Taxonomy" id="315405"/>
    <lineage>
        <taxon>Bacteria</taxon>
        <taxon>Bacillati</taxon>
        <taxon>Bacillota</taxon>
        <taxon>Bacilli</taxon>
        <taxon>Lactobacillales</taxon>
        <taxon>Streptococcaceae</taxon>
        <taxon>Streptococcus</taxon>
    </lineage>
</organism>
<keyword evidence="3" id="KW-0233">DNA recombination</keyword>
<evidence type="ECO:0000259" key="4">
    <source>
        <dbReference type="PROSITE" id="PS51898"/>
    </source>
</evidence>
<dbReference type="Gene3D" id="1.10.443.10">
    <property type="entry name" value="Intergrase catalytic core"/>
    <property type="match status" value="1"/>
</dbReference>
<protein>
    <submittedName>
        <fullName evidence="5">Integrase/recombinase, phage integrase family</fullName>
    </submittedName>
</protein>